<dbReference type="AlphaFoldDB" id="A0AAE1BJ62"/>
<sequence>MDHNMDVLLKNNNKKASPPPVTITRVAPLRKLYGLTLIASFVVIVATCVYTSGRFSGTMTPSEMQLPDHLPASHPEVLQALRSTFLLPPSKLPYNLSKDPDYLATSHADTWGIIHYHLSRLFSGERGGFFVEAGALDGQQLSNSLWLEQELGWTGLLVEPDPYSFLHLGHKHRKAWTSNACLSSDAFTRRSVHVALKPRPGYRNNYPWFMRGSSHELGVKLATKSAEEVETLQYYLNRGEESYMVTYCFPLHSYLLALNITKVDLLSLDTQGSEIEIIKSIPWEEVEVRVVVMEVADRTHYQSDLVEYMRGKGYFLVGRFMDYIFVREGDSAHTRLLSHKDWQLVVHV</sequence>
<dbReference type="GO" id="GO:0005886">
    <property type="term" value="C:plasma membrane"/>
    <property type="evidence" value="ECO:0007669"/>
    <property type="project" value="TreeGrafter"/>
</dbReference>
<keyword evidence="4" id="KW-1185">Reference proteome</keyword>
<dbReference type="Gene3D" id="3.40.50.150">
    <property type="entry name" value="Vaccinia Virus protein VP39"/>
    <property type="match status" value="1"/>
</dbReference>
<dbReference type="PANTHER" id="PTHR34009">
    <property type="entry name" value="PROTEIN STAR"/>
    <property type="match status" value="1"/>
</dbReference>
<evidence type="ECO:0000256" key="1">
    <source>
        <dbReference type="SAM" id="Phobius"/>
    </source>
</evidence>
<reference evidence="3" key="1">
    <citation type="submission" date="2023-10" db="EMBL/GenBank/DDBJ databases">
        <title>Genome assemblies of two species of porcelain crab, Petrolisthes cinctipes and Petrolisthes manimaculis (Anomura: Porcellanidae).</title>
        <authorList>
            <person name="Angst P."/>
        </authorList>
    </citation>
    <scope>NUCLEOTIDE SEQUENCE</scope>
    <source>
        <strain evidence="3">PB745_01</strain>
        <tissue evidence="3">Gill</tissue>
    </source>
</reference>
<evidence type="ECO:0000313" key="3">
    <source>
        <dbReference type="EMBL" id="KAK3851393.1"/>
    </source>
</evidence>
<dbReference type="GO" id="GO:0005794">
    <property type="term" value="C:Golgi apparatus"/>
    <property type="evidence" value="ECO:0007669"/>
    <property type="project" value="TreeGrafter"/>
</dbReference>
<gene>
    <name evidence="3" type="ORF">Pcinc_041956</name>
</gene>
<dbReference type="InterPro" id="IPR006342">
    <property type="entry name" value="FkbM_mtfrase"/>
</dbReference>
<feature type="transmembrane region" description="Helical" evidence="1">
    <location>
        <begin position="32"/>
        <end position="53"/>
    </location>
</feature>
<proteinExistence type="predicted"/>
<evidence type="ECO:0000313" key="4">
    <source>
        <dbReference type="Proteomes" id="UP001286313"/>
    </source>
</evidence>
<dbReference type="Pfam" id="PF05050">
    <property type="entry name" value="Methyltransf_21"/>
    <property type="match status" value="1"/>
</dbReference>
<dbReference type="PANTHER" id="PTHR34009:SF2">
    <property type="entry name" value="PROTEIN STAR"/>
    <property type="match status" value="1"/>
</dbReference>
<organism evidence="3 4">
    <name type="scientific">Petrolisthes cinctipes</name>
    <name type="common">Flat porcelain crab</name>
    <dbReference type="NCBI Taxonomy" id="88211"/>
    <lineage>
        <taxon>Eukaryota</taxon>
        <taxon>Metazoa</taxon>
        <taxon>Ecdysozoa</taxon>
        <taxon>Arthropoda</taxon>
        <taxon>Crustacea</taxon>
        <taxon>Multicrustacea</taxon>
        <taxon>Malacostraca</taxon>
        <taxon>Eumalacostraca</taxon>
        <taxon>Eucarida</taxon>
        <taxon>Decapoda</taxon>
        <taxon>Pleocyemata</taxon>
        <taxon>Anomura</taxon>
        <taxon>Galatheoidea</taxon>
        <taxon>Porcellanidae</taxon>
        <taxon>Petrolisthes</taxon>
    </lineage>
</organism>
<keyword evidence="1" id="KW-1133">Transmembrane helix</keyword>
<feature type="domain" description="Methyltransferase FkbM" evidence="2">
    <location>
        <begin position="133"/>
        <end position="314"/>
    </location>
</feature>
<dbReference type="Proteomes" id="UP001286313">
    <property type="component" value="Unassembled WGS sequence"/>
</dbReference>
<dbReference type="InterPro" id="IPR053202">
    <property type="entry name" value="EGF_Rcpt_Signaling_Reg"/>
</dbReference>
<name>A0AAE1BJ62_PETCI</name>
<dbReference type="GO" id="GO:0016197">
    <property type="term" value="P:endosomal transport"/>
    <property type="evidence" value="ECO:0007669"/>
    <property type="project" value="TreeGrafter"/>
</dbReference>
<dbReference type="InterPro" id="IPR029063">
    <property type="entry name" value="SAM-dependent_MTases_sf"/>
</dbReference>
<dbReference type="GO" id="GO:0005789">
    <property type="term" value="C:endoplasmic reticulum membrane"/>
    <property type="evidence" value="ECO:0007669"/>
    <property type="project" value="TreeGrafter"/>
</dbReference>
<keyword evidence="1" id="KW-0812">Transmembrane</keyword>
<accession>A0AAE1BJ62</accession>
<dbReference type="EMBL" id="JAWQEG010007915">
    <property type="protein sequence ID" value="KAK3851393.1"/>
    <property type="molecule type" value="Genomic_DNA"/>
</dbReference>
<evidence type="ECO:0000259" key="2">
    <source>
        <dbReference type="Pfam" id="PF05050"/>
    </source>
</evidence>
<dbReference type="GO" id="GO:0031902">
    <property type="term" value="C:late endosome membrane"/>
    <property type="evidence" value="ECO:0007669"/>
    <property type="project" value="TreeGrafter"/>
</dbReference>
<comment type="caution">
    <text evidence="3">The sequence shown here is derived from an EMBL/GenBank/DDBJ whole genome shotgun (WGS) entry which is preliminary data.</text>
</comment>
<keyword evidence="1" id="KW-0472">Membrane</keyword>
<protein>
    <recommendedName>
        <fullName evidence="2">Methyltransferase FkbM domain-containing protein</fullName>
    </recommendedName>
</protein>
<dbReference type="GO" id="GO:0006888">
    <property type="term" value="P:endoplasmic reticulum to Golgi vesicle-mediated transport"/>
    <property type="evidence" value="ECO:0007669"/>
    <property type="project" value="TreeGrafter"/>
</dbReference>